<proteinExistence type="inferred from homology"/>
<sequence>MSSGGGAGPLVPTFHGFVHNSMDGLVLFEACLSGKLHHVPRRPHDRERASLIKSGSIFIYEENASGIKRWTDGVAWSPSRILGNFLIYRELEKPFPPGEKKRAMKRKRQSIPGEPYPRRDSDENDSSELNNPLTPPEPELERSLIGSLVDSYGFRSDGLVKKTMSISVNGISHHMVSYYKVDDVKNGMLPRPLSDPRLANIAVRPELYLKQNFRAPVEE</sequence>
<dbReference type="InterPro" id="IPR018608">
    <property type="entry name" value="Gti1/Pac2"/>
</dbReference>
<accession>A0A6G1L762</accession>
<dbReference type="PANTHER" id="PTHR28027">
    <property type="entry name" value="TRANSCRIPTIONAL REGULATOR MIT1"/>
    <property type="match status" value="1"/>
</dbReference>
<dbReference type="PANTHER" id="PTHR28027:SF2">
    <property type="entry name" value="TRANSCRIPTIONAL REGULATOR MIT1"/>
    <property type="match status" value="1"/>
</dbReference>
<evidence type="ECO:0000256" key="1">
    <source>
        <dbReference type="ARBA" id="ARBA00008359"/>
    </source>
</evidence>
<dbReference type="Proteomes" id="UP000799436">
    <property type="component" value="Unassembled WGS sequence"/>
</dbReference>
<evidence type="ECO:0000313" key="4">
    <source>
        <dbReference type="Proteomes" id="UP000799436"/>
    </source>
</evidence>
<feature type="non-terminal residue" evidence="3">
    <location>
        <position position="219"/>
    </location>
</feature>
<keyword evidence="4" id="KW-1185">Reference proteome</keyword>
<organism evidence="3 4">
    <name type="scientific">Teratosphaeria nubilosa</name>
    <dbReference type="NCBI Taxonomy" id="161662"/>
    <lineage>
        <taxon>Eukaryota</taxon>
        <taxon>Fungi</taxon>
        <taxon>Dikarya</taxon>
        <taxon>Ascomycota</taxon>
        <taxon>Pezizomycotina</taxon>
        <taxon>Dothideomycetes</taxon>
        <taxon>Dothideomycetidae</taxon>
        <taxon>Mycosphaerellales</taxon>
        <taxon>Teratosphaeriaceae</taxon>
        <taxon>Teratosphaeria</taxon>
    </lineage>
</organism>
<reference evidence="3" key="1">
    <citation type="journal article" date="2020" name="Stud. Mycol.">
        <title>101 Dothideomycetes genomes: a test case for predicting lifestyles and emergence of pathogens.</title>
        <authorList>
            <person name="Haridas S."/>
            <person name="Albert R."/>
            <person name="Binder M."/>
            <person name="Bloem J."/>
            <person name="Labutti K."/>
            <person name="Salamov A."/>
            <person name="Andreopoulos B."/>
            <person name="Baker S."/>
            <person name="Barry K."/>
            <person name="Bills G."/>
            <person name="Bluhm B."/>
            <person name="Cannon C."/>
            <person name="Castanera R."/>
            <person name="Culley D."/>
            <person name="Daum C."/>
            <person name="Ezra D."/>
            <person name="Gonzalez J."/>
            <person name="Henrissat B."/>
            <person name="Kuo A."/>
            <person name="Liang C."/>
            <person name="Lipzen A."/>
            <person name="Lutzoni F."/>
            <person name="Magnuson J."/>
            <person name="Mondo S."/>
            <person name="Nolan M."/>
            <person name="Ohm R."/>
            <person name="Pangilinan J."/>
            <person name="Park H.-J."/>
            <person name="Ramirez L."/>
            <person name="Alfaro M."/>
            <person name="Sun H."/>
            <person name="Tritt A."/>
            <person name="Yoshinaga Y."/>
            <person name="Zwiers L.-H."/>
            <person name="Turgeon B."/>
            <person name="Goodwin S."/>
            <person name="Spatafora J."/>
            <person name="Crous P."/>
            <person name="Grigoriev I."/>
        </authorList>
    </citation>
    <scope>NUCLEOTIDE SEQUENCE</scope>
    <source>
        <strain evidence="3">CBS 116005</strain>
    </source>
</reference>
<protein>
    <recommendedName>
        <fullName evidence="5">Camp independent regulatory protein</fullName>
    </recommendedName>
</protein>
<comment type="similarity">
    <text evidence="1">Belongs to the MIT1/WOR1 family.</text>
</comment>
<evidence type="ECO:0000313" key="3">
    <source>
        <dbReference type="EMBL" id="KAF2768707.1"/>
    </source>
</evidence>
<evidence type="ECO:0000256" key="2">
    <source>
        <dbReference type="SAM" id="MobiDB-lite"/>
    </source>
</evidence>
<dbReference type="GO" id="GO:0003677">
    <property type="term" value="F:DNA binding"/>
    <property type="evidence" value="ECO:0007669"/>
    <property type="project" value="TreeGrafter"/>
</dbReference>
<gene>
    <name evidence="3" type="ORF">EJ03DRAFT_273603</name>
</gene>
<dbReference type="Pfam" id="PF09729">
    <property type="entry name" value="Gti1_Pac2"/>
    <property type="match status" value="1"/>
</dbReference>
<dbReference type="EMBL" id="ML995841">
    <property type="protein sequence ID" value="KAF2768707.1"/>
    <property type="molecule type" value="Genomic_DNA"/>
</dbReference>
<dbReference type="AlphaFoldDB" id="A0A6G1L762"/>
<feature type="region of interest" description="Disordered" evidence="2">
    <location>
        <begin position="97"/>
        <end position="140"/>
    </location>
</feature>
<evidence type="ECO:0008006" key="5">
    <source>
        <dbReference type="Google" id="ProtNLM"/>
    </source>
</evidence>
<name>A0A6G1L762_9PEZI</name>
<dbReference type="OrthoDB" id="5319641at2759"/>